<dbReference type="SUPFAM" id="SSF52972">
    <property type="entry name" value="ITPase-like"/>
    <property type="match status" value="1"/>
</dbReference>
<evidence type="ECO:0000256" key="2">
    <source>
        <dbReference type="ARBA" id="ARBA00008023"/>
    </source>
</evidence>
<keyword evidence="3" id="KW-0963">Cytoplasm</keyword>
<evidence type="ECO:0000256" key="10">
    <source>
        <dbReference type="ARBA" id="ARBA00066468"/>
    </source>
</evidence>
<comment type="catalytic activity">
    <reaction evidence="13">
        <text>N(6)-hydroxy-dATP + H2O = N(6)-hydroxy-dAMP + diphosphate + H(+)</text>
        <dbReference type="Rhea" id="RHEA:83971"/>
        <dbReference type="ChEBI" id="CHEBI:15377"/>
        <dbReference type="ChEBI" id="CHEBI:15378"/>
        <dbReference type="ChEBI" id="CHEBI:33019"/>
        <dbReference type="ChEBI" id="CHEBI:233529"/>
        <dbReference type="ChEBI" id="CHEBI:233530"/>
    </reaction>
    <physiologicalReaction direction="left-to-right" evidence="13">
        <dbReference type="Rhea" id="RHEA:83972"/>
    </physiologicalReaction>
</comment>
<keyword evidence="4" id="KW-0479">Metal-binding</keyword>
<dbReference type="KEGG" id="bdw:94336854"/>
<comment type="similarity">
    <text evidence="2">Belongs to the HAM1 NTPase family.</text>
</comment>
<comment type="subcellular location">
    <subcellularLocation>
        <location evidence="1">Cytoplasm</location>
    </subcellularLocation>
</comment>
<dbReference type="GO" id="GO:0009117">
    <property type="term" value="P:nucleotide metabolic process"/>
    <property type="evidence" value="ECO:0007669"/>
    <property type="project" value="UniProtKB-KW"/>
</dbReference>
<dbReference type="Gene3D" id="3.90.950.10">
    <property type="match status" value="1"/>
</dbReference>
<comment type="caution">
    <text evidence="14">The sequence shown here is derived from an EMBL/GenBank/DDBJ whole genome shotgun (WGS) entry which is preliminary data.</text>
</comment>
<dbReference type="EC" id="3.6.1.66" evidence="10"/>
<evidence type="ECO:0000256" key="13">
    <source>
        <dbReference type="ARBA" id="ARBA00093271"/>
    </source>
</evidence>
<keyword evidence="7" id="KW-0460">Magnesium</keyword>
<sequence>MIKMEKWDVIFCTSNLHKVQDMQCILGDQFNVIQHDVDLCEIQGNPESIIRHKCIEAYKLLKKPLIVEDTCLGFNAFNGLPGPYIKYFLVELGAENIYKLLAEFDDKSGFAMCSIGYVDENGIEIFHHKTMGDIVKSRGSTEFGWNSIFQPHGYNQTFAEMSFELRNSLSHRYHAASKLKSFLETKMQSPQ</sequence>
<comment type="catalytic activity">
    <reaction evidence="12">
        <text>dITP + H2O = dIMP + diphosphate + H(+)</text>
        <dbReference type="Rhea" id="RHEA:28342"/>
        <dbReference type="ChEBI" id="CHEBI:15377"/>
        <dbReference type="ChEBI" id="CHEBI:15378"/>
        <dbReference type="ChEBI" id="CHEBI:33019"/>
        <dbReference type="ChEBI" id="CHEBI:61194"/>
        <dbReference type="ChEBI" id="CHEBI:61382"/>
        <dbReference type="EC" id="3.6.1.66"/>
    </reaction>
    <physiologicalReaction direction="left-to-right" evidence="12">
        <dbReference type="Rhea" id="RHEA:28343"/>
    </physiologicalReaction>
</comment>
<reference evidence="14" key="1">
    <citation type="journal article" date="2023" name="Nat. Microbiol.">
        <title>Babesia duncani multi-omics identifies virulence factors and drug targets.</title>
        <authorList>
            <person name="Singh P."/>
            <person name="Lonardi S."/>
            <person name="Liang Q."/>
            <person name="Vydyam P."/>
            <person name="Khabirova E."/>
            <person name="Fang T."/>
            <person name="Gihaz S."/>
            <person name="Thekkiniath J."/>
            <person name="Munshi M."/>
            <person name="Abel S."/>
            <person name="Ciampossin L."/>
            <person name="Batugedara G."/>
            <person name="Gupta M."/>
            <person name="Lu X.M."/>
            <person name="Lenz T."/>
            <person name="Chakravarty S."/>
            <person name="Cornillot E."/>
            <person name="Hu Y."/>
            <person name="Ma W."/>
            <person name="Gonzalez L.M."/>
            <person name="Sanchez S."/>
            <person name="Estrada K."/>
            <person name="Sanchez-Flores A."/>
            <person name="Montero E."/>
            <person name="Harb O.S."/>
            <person name="Le Roch K.G."/>
            <person name="Mamoun C.B."/>
        </authorList>
    </citation>
    <scope>NUCLEOTIDE SEQUENCE</scope>
    <source>
        <strain evidence="14">WA1</strain>
    </source>
</reference>
<evidence type="ECO:0000256" key="3">
    <source>
        <dbReference type="ARBA" id="ARBA00022490"/>
    </source>
</evidence>
<dbReference type="GO" id="GO:0000166">
    <property type="term" value="F:nucleotide binding"/>
    <property type="evidence" value="ECO:0007669"/>
    <property type="project" value="UniProtKB-KW"/>
</dbReference>
<dbReference type="FunFam" id="3.90.950.10:FF:000003">
    <property type="entry name" value="Inosine triphosphate pyrophosphatase"/>
    <property type="match status" value="1"/>
</dbReference>
<evidence type="ECO:0000256" key="5">
    <source>
        <dbReference type="ARBA" id="ARBA00022741"/>
    </source>
</evidence>
<keyword evidence="6" id="KW-0378">Hydrolase</keyword>
<keyword evidence="5" id="KW-0547">Nucleotide-binding</keyword>
<comment type="function">
    <text evidence="9">Pyrophosphatase that hydrolyzes the non-canonical purine nucleotides inosine triphosphate (ITP), deoxyinosine triphosphate (dITP) as well as 2'-deoxy-N-6-hydroxylaminopurine triphosphate (dHAPTP) and xanthosine 5'-triphosphate (XTP) to their respective monophosphate derivatives. The enzyme does not distinguish between the deoxy- and ribose forms. Probably excludes non-canonical purines from RNA and DNA precursor pools, thus preventing their incorporation into RNA and DNA and avoiding chromosomal lesions.</text>
</comment>
<dbReference type="InterPro" id="IPR002637">
    <property type="entry name" value="RdgB/HAM1"/>
</dbReference>
<name>A0AAD9PJC9_9APIC</name>
<evidence type="ECO:0000256" key="11">
    <source>
        <dbReference type="ARBA" id="ARBA00093218"/>
    </source>
</evidence>
<evidence type="ECO:0000256" key="8">
    <source>
        <dbReference type="ARBA" id="ARBA00023080"/>
    </source>
</evidence>
<dbReference type="Proteomes" id="UP001214638">
    <property type="component" value="Unassembled WGS sequence"/>
</dbReference>
<dbReference type="InterPro" id="IPR029001">
    <property type="entry name" value="ITPase-like_fam"/>
</dbReference>
<evidence type="ECO:0000256" key="6">
    <source>
        <dbReference type="ARBA" id="ARBA00022801"/>
    </source>
</evidence>
<evidence type="ECO:0000313" key="15">
    <source>
        <dbReference type="Proteomes" id="UP001214638"/>
    </source>
</evidence>
<dbReference type="GO" id="GO:0036220">
    <property type="term" value="F:ITP diphosphatase activity"/>
    <property type="evidence" value="ECO:0007669"/>
    <property type="project" value="UniProtKB-EC"/>
</dbReference>
<keyword evidence="8" id="KW-0546">Nucleotide metabolism</keyword>
<accession>A0AAD9PJC9</accession>
<dbReference type="EMBL" id="JALLKP010000003">
    <property type="protein sequence ID" value="KAK2195959.1"/>
    <property type="molecule type" value="Genomic_DNA"/>
</dbReference>
<keyword evidence="15" id="KW-1185">Reference proteome</keyword>
<dbReference type="AlphaFoldDB" id="A0AAD9PJC9"/>
<evidence type="ECO:0000256" key="9">
    <source>
        <dbReference type="ARBA" id="ARBA00054940"/>
    </source>
</evidence>
<organism evidence="14 15">
    <name type="scientific">Babesia duncani</name>
    <dbReference type="NCBI Taxonomy" id="323732"/>
    <lineage>
        <taxon>Eukaryota</taxon>
        <taxon>Sar</taxon>
        <taxon>Alveolata</taxon>
        <taxon>Apicomplexa</taxon>
        <taxon>Aconoidasida</taxon>
        <taxon>Piroplasmida</taxon>
        <taxon>Babesiidae</taxon>
        <taxon>Babesia</taxon>
    </lineage>
</organism>
<evidence type="ECO:0000256" key="1">
    <source>
        <dbReference type="ARBA" id="ARBA00004496"/>
    </source>
</evidence>
<evidence type="ECO:0000256" key="7">
    <source>
        <dbReference type="ARBA" id="ARBA00022842"/>
    </source>
</evidence>
<evidence type="ECO:0000256" key="4">
    <source>
        <dbReference type="ARBA" id="ARBA00022723"/>
    </source>
</evidence>
<comment type="catalytic activity">
    <reaction evidence="11">
        <text>ITP + H2O = IMP + diphosphate + H(+)</text>
        <dbReference type="Rhea" id="RHEA:29399"/>
        <dbReference type="ChEBI" id="CHEBI:15377"/>
        <dbReference type="ChEBI" id="CHEBI:15378"/>
        <dbReference type="ChEBI" id="CHEBI:33019"/>
        <dbReference type="ChEBI" id="CHEBI:58053"/>
        <dbReference type="ChEBI" id="CHEBI:61402"/>
        <dbReference type="EC" id="3.6.1.66"/>
    </reaction>
    <physiologicalReaction direction="left-to-right" evidence="11">
        <dbReference type="Rhea" id="RHEA:29400"/>
    </physiologicalReaction>
</comment>
<dbReference type="Pfam" id="PF01725">
    <property type="entry name" value="Ham1p_like"/>
    <property type="match status" value="1"/>
</dbReference>
<evidence type="ECO:0000313" key="14">
    <source>
        <dbReference type="EMBL" id="KAK2195959.1"/>
    </source>
</evidence>
<protein>
    <recommendedName>
        <fullName evidence="10">XTP/dITP diphosphatase</fullName>
        <ecNumber evidence="10">3.6.1.66</ecNumber>
    </recommendedName>
</protein>
<dbReference type="PANTHER" id="PTHR11067">
    <property type="entry name" value="INOSINE TRIPHOSPHATE PYROPHOSPHATASE/HAM1 PROTEIN"/>
    <property type="match status" value="1"/>
</dbReference>
<dbReference type="CDD" id="cd00515">
    <property type="entry name" value="HAM1"/>
    <property type="match status" value="1"/>
</dbReference>
<dbReference type="RefSeq" id="XP_067802801.1">
    <property type="nucleotide sequence ID" value="XM_067947579.1"/>
</dbReference>
<dbReference type="GO" id="GO:0046872">
    <property type="term" value="F:metal ion binding"/>
    <property type="evidence" value="ECO:0007669"/>
    <property type="project" value="UniProtKB-KW"/>
</dbReference>
<proteinExistence type="inferred from homology"/>
<dbReference type="PANTHER" id="PTHR11067:SF9">
    <property type="entry name" value="INOSINE TRIPHOSPHATE PYROPHOSPHATASE"/>
    <property type="match status" value="1"/>
</dbReference>
<evidence type="ECO:0000256" key="12">
    <source>
        <dbReference type="ARBA" id="ARBA00093255"/>
    </source>
</evidence>
<dbReference type="GO" id="GO:0009143">
    <property type="term" value="P:nucleoside triphosphate catabolic process"/>
    <property type="evidence" value="ECO:0007669"/>
    <property type="project" value="InterPro"/>
</dbReference>
<gene>
    <name evidence="14" type="ORF">BdWA1_002557</name>
</gene>
<dbReference type="GeneID" id="94336854"/>
<dbReference type="GO" id="GO:0005737">
    <property type="term" value="C:cytoplasm"/>
    <property type="evidence" value="ECO:0007669"/>
    <property type="project" value="UniProtKB-SubCell"/>
</dbReference>